<proteinExistence type="predicted"/>
<dbReference type="PANTHER" id="PTHR33434">
    <property type="entry name" value="DEGV DOMAIN-CONTAINING PROTEIN DR_1986-RELATED"/>
    <property type="match status" value="1"/>
</dbReference>
<dbReference type="Gene3D" id="3.30.1180.10">
    <property type="match status" value="1"/>
</dbReference>
<keyword evidence="3" id="KW-1185">Reference proteome</keyword>
<reference evidence="2 3" key="1">
    <citation type="submission" date="2020-04" db="EMBL/GenBank/DDBJ databases">
        <title>Sequencing and Assembly of C. fimi.</title>
        <authorList>
            <person name="Ramsey A.R."/>
        </authorList>
    </citation>
    <scope>NUCLEOTIDE SEQUENCE [LARGE SCALE GENOMIC DNA]</scope>
    <source>
        <strain evidence="2 3">SB</strain>
    </source>
</reference>
<accession>A0A7Y0LW52</accession>
<dbReference type="SUPFAM" id="SSF82549">
    <property type="entry name" value="DAK1/DegV-like"/>
    <property type="match status" value="2"/>
</dbReference>
<dbReference type="PANTHER" id="PTHR33434:SF2">
    <property type="entry name" value="FATTY ACID-BINDING PROTEIN TM_1468"/>
    <property type="match status" value="1"/>
</dbReference>
<dbReference type="AlphaFoldDB" id="A0A7Y0LW52"/>
<dbReference type="Gene3D" id="3.40.50.10170">
    <property type="match status" value="1"/>
</dbReference>
<dbReference type="GO" id="GO:0008289">
    <property type="term" value="F:lipid binding"/>
    <property type="evidence" value="ECO:0007669"/>
    <property type="project" value="UniProtKB-KW"/>
</dbReference>
<dbReference type="Pfam" id="PF02645">
    <property type="entry name" value="DegV"/>
    <property type="match status" value="2"/>
</dbReference>
<dbReference type="InterPro" id="IPR050270">
    <property type="entry name" value="DegV_domain_contain"/>
</dbReference>
<dbReference type="Proteomes" id="UP000562124">
    <property type="component" value="Unassembled WGS sequence"/>
</dbReference>
<gene>
    <name evidence="2" type="ORF">HIR71_03710</name>
</gene>
<evidence type="ECO:0000313" key="2">
    <source>
        <dbReference type="EMBL" id="NMR19331.1"/>
    </source>
</evidence>
<organism evidence="2 3">
    <name type="scientific">Cellulomonas fimi</name>
    <dbReference type="NCBI Taxonomy" id="1708"/>
    <lineage>
        <taxon>Bacteria</taxon>
        <taxon>Bacillati</taxon>
        <taxon>Actinomycetota</taxon>
        <taxon>Actinomycetes</taxon>
        <taxon>Micrococcales</taxon>
        <taxon>Cellulomonadaceae</taxon>
        <taxon>Cellulomonas</taxon>
    </lineage>
</organism>
<dbReference type="EMBL" id="JABCJJ010000003">
    <property type="protein sequence ID" value="NMR19331.1"/>
    <property type="molecule type" value="Genomic_DNA"/>
</dbReference>
<comment type="caution">
    <text evidence="2">The sequence shown here is derived from an EMBL/GenBank/DDBJ whole genome shotgun (WGS) entry which is preliminary data.</text>
</comment>
<keyword evidence="1" id="KW-0446">Lipid-binding</keyword>
<evidence type="ECO:0000256" key="1">
    <source>
        <dbReference type="ARBA" id="ARBA00023121"/>
    </source>
</evidence>
<dbReference type="NCBIfam" id="TIGR00762">
    <property type="entry name" value="DegV"/>
    <property type="match status" value="2"/>
</dbReference>
<name>A0A7Y0LW52_CELFI</name>
<evidence type="ECO:0000313" key="3">
    <source>
        <dbReference type="Proteomes" id="UP000562124"/>
    </source>
</evidence>
<sequence>MLDRLRPPARPARVALVTDSTASLPPGLAERWGITVVPLGVTLDGAERHEGVDLRPADLLAVLTAGRRVTTSQPPPAAFARAYAQAAARGAREIVSVHLSGDLSGTVRSAQVGALAAPVPVHVVDARSVGMGLGFAVVAAAEVVADPRASAAGVDPVVGGRGGGRGTLFERLPPADGATVAERARRVAAGSSVTFLVDSLDHLRRGGRLGAGAAALGTVLGLRPLLGVRGGRVEVLEKVRTRRAARERLEALVLADVAARGLGRVAVHHLGQPDVAAQVGDRLQRALGAAVEDVVVSEASAVIAAHAGPGLLAVVVAPR</sequence>
<dbReference type="InterPro" id="IPR003797">
    <property type="entry name" value="DegV"/>
</dbReference>
<protein>
    <submittedName>
        <fullName evidence="2">DegV family protein</fullName>
    </submittedName>
</protein>
<dbReference type="InterPro" id="IPR043168">
    <property type="entry name" value="DegV_C"/>
</dbReference>
<dbReference type="PROSITE" id="PS51482">
    <property type="entry name" value="DEGV"/>
    <property type="match status" value="1"/>
</dbReference>